<evidence type="ECO:0000256" key="1">
    <source>
        <dbReference type="ARBA" id="ARBA00009940"/>
    </source>
</evidence>
<dbReference type="RefSeq" id="XP_017784251.1">
    <property type="nucleotide sequence ID" value="XM_017928762.1"/>
</dbReference>
<gene>
    <name evidence="6 7" type="primary">LOC108567944</name>
</gene>
<proteinExistence type="inferred from homology"/>
<keyword evidence="2" id="KW-0863">Zinc-finger</keyword>
<protein>
    <recommendedName>
        <fullName evidence="2">Endoplasmic reticulum junction formation protein lunapark</fullName>
    </recommendedName>
</protein>
<dbReference type="Pfam" id="PF10058">
    <property type="entry name" value="Zn_ribbon_10"/>
    <property type="match status" value="1"/>
</dbReference>
<dbReference type="PANTHER" id="PTHR22166:SF12">
    <property type="entry name" value="ENDOPLASMIC RETICULUM JUNCTION FORMATION PROTEIN LUNAPARK"/>
    <property type="match status" value="1"/>
</dbReference>
<dbReference type="InterPro" id="IPR040115">
    <property type="entry name" value="Lnp"/>
</dbReference>
<evidence type="ECO:0000313" key="7">
    <source>
        <dbReference type="RefSeq" id="XP_017784251.1"/>
    </source>
</evidence>
<keyword evidence="2" id="KW-0256">Endoplasmic reticulum</keyword>
<evidence type="ECO:0000259" key="4">
    <source>
        <dbReference type="Pfam" id="PF10058"/>
    </source>
</evidence>
<keyword evidence="2" id="KW-0472">Membrane</keyword>
<feature type="region of interest" description="Disordered" evidence="3">
    <location>
        <begin position="300"/>
        <end position="387"/>
    </location>
</feature>
<feature type="domain" description="Lunapark zinc ribbon" evidence="4">
    <location>
        <begin position="244"/>
        <end position="293"/>
    </location>
</feature>
<evidence type="ECO:0000313" key="6">
    <source>
        <dbReference type="RefSeq" id="XP_017784250.1"/>
    </source>
</evidence>
<comment type="domain">
    <text evidence="2">The C4-type zinc finger motif is necessary both for its ER three-way tubular junction localization and formation.</text>
</comment>
<comment type="similarity">
    <text evidence="1 2">Belongs to the lunapark family.</text>
</comment>
<dbReference type="RefSeq" id="XP_017784250.1">
    <property type="nucleotide sequence ID" value="XM_017928761.1"/>
</dbReference>
<comment type="subcellular location">
    <subcellularLocation>
        <location evidence="2">Endoplasmic reticulum membrane</location>
        <topology evidence="2">Multi-pass membrane protein</topology>
    </subcellularLocation>
</comment>
<organism evidence="5 6">
    <name type="scientific">Nicrophorus vespilloides</name>
    <name type="common">Boreal carrion beetle</name>
    <dbReference type="NCBI Taxonomy" id="110193"/>
    <lineage>
        <taxon>Eukaryota</taxon>
        <taxon>Metazoa</taxon>
        <taxon>Ecdysozoa</taxon>
        <taxon>Arthropoda</taxon>
        <taxon>Hexapoda</taxon>
        <taxon>Insecta</taxon>
        <taxon>Pterygota</taxon>
        <taxon>Neoptera</taxon>
        <taxon>Endopterygota</taxon>
        <taxon>Coleoptera</taxon>
        <taxon>Polyphaga</taxon>
        <taxon>Staphyliniformia</taxon>
        <taxon>Silphidae</taxon>
        <taxon>Nicrophorinae</taxon>
        <taxon>Nicrophorus</taxon>
    </lineage>
</organism>
<comment type="function">
    <text evidence="2">Plays a role in determining ER morphology.</text>
</comment>
<name>A0ABM1NBQ0_NICVS</name>
<keyword evidence="5" id="KW-1185">Reference proteome</keyword>
<keyword evidence="2" id="KW-1133">Transmembrane helix</keyword>
<dbReference type="Proteomes" id="UP000695000">
    <property type="component" value="Unplaced"/>
</dbReference>
<reference evidence="6 7" key="1">
    <citation type="submission" date="2025-05" db="UniProtKB">
        <authorList>
            <consortium name="RefSeq"/>
        </authorList>
    </citation>
    <scope>IDENTIFICATION</scope>
    <source>
        <tissue evidence="6 7">Whole Larva</tissue>
    </source>
</reference>
<feature type="transmembrane region" description="Helical" evidence="2">
    <location>
        <begin position="74"/>
        <end position="94"/>
    </location>
</feature>
<evidence type="ECO:0000256" key="2">
    <source>
        <dbReference type="RuleBase" id="RU367073"/>
    </source>
</evidence>
<evidence type="ECO:0000256" key="3">
    <source>
        <dbReference type="SAM" id="MobiDB-lite"/>
    </source>
</evidence>
<keyword evidence="2" id="KW-0812">Transmembrane</keyword>
<sequence length="387" mass="44108">MGLIIAKFRKKKTSIEILENLDKEIKSIEDFRRNTLERHKKIVGHFLIFSIGVYVVSCFLFYFYFYSPNIKERIFYFLPLLVAPVFIFSLKRLLTWYYNRKISKKEVKLVSLKNDKKKLLDTVMETETYKVARTILEKYAPEQVRKVNLASSEMTPIVARSPALGMQSGLRNRSMPNRSAPMMRQSIGFPQTPSRPIYGDLAKQRNNAVLASADTSQVMSANSSQIVPVVPMPRAILPKDRSVLQKMVEYLVGDGPYNRYALICKECYGHNGMALQEEYEYMSYKCCYCQVLNPARKKKPAAPKLGFDVPPTSSGLDDDTSESEKNSVSDSDSEGTKKPDAETLSDNNKEKSSDNEQPSDFDKLSDLDTKNSDGEQVEVQEEPKKEE</sequence>
<keyword evidence="2" id="KW-0862">Zinc</keyword>
<dbReference type="PANTHER" id="PTHR22166">
    <property type="entry name" value="ENDOPLASMIC RETICULUM JUNCTION FORMATION PROTEIN LUNAPARK"/>
    <property type="match status" value="1"/>
</dbReference>
<feature type="transmembrane region" description="Helical" evidence="2">
    <location>
        <begin position="42"/>
        <end position="62"/>
    </location>
</feature>
<keyword evidence="2" id="KW-0479">Metal-binding</keyword>
<accession>A0ABM1NBQ0</accession>
<evidence type="ECO:0000313" key="5">
    <source>
        <dbReference type="Proteomes" id="UP000695000"/>
    </source>
</evidence>
<feature type="compositionally biased region" description="Basic and acidic residues" evidence="3">
    <location>
        <begin position="334"/>
        <end position="373"/>
    </location>
</feature>
<dbReference type="InterPro" id="IPR019273">
    <property type="entry name" value="Lunapark_Znf"/>
</dbReference>
<dbReference type="GeneID" id="108567944"/>